<dbReference type="Proteomes" id="UP000267268">
    <property type="component" value="Chromosome 2"/>
</dbReference>
<dbReference type="Pfam" id="PF05572">
    <property type="entry name" value="Peptidase_M43"/>
    <property type="match status" value="1"/>
</dbReference>
<dbReference type="GO" id="GO:0008237">
    <property type="term" value="F:metallopeptidase activity"/>
    <property type="evidence" value="ECO:0007669"/>
    <property type="project" value="InterPro"/>
</dbReference>
<gene>
    <name evidence="2" type="ORF">EI427_22240</name>
</gene>
<proteinExistence type="predicted"/>
<protein>
    <recommendedName>
        <fullName evidence="1">Peptidase M43 pregnancy-associated plasma-A domain-containing protein</fullName>
    </recommendedName>
</protein>
<dbReference type="Gene3D" id="3.40.390.10">
    <property type="entry name" value="Collagenase (Catalytic Domain)"/>
    <property type="match status" value="1"/>
</dbReference>
<evidence type="ECO:0000259" key="1">
    <source>
        <dbReference type="Pfam" id="PF05572"/>
    </source>
</evidence>
<name>A0A3S9P9U2_9BACT</name>
<dbReference type="RefSeq" id="WP_126619173.1">
    <property type="nucleotide sequence ID" value="NZ_CP034563.1"/>
</dbReference>
<reference evidence="2 3" key="1">
    <citation type="submission" date="2018-12" db="EMBL/GenBank/DDBJ databases">
        <title>Flammeovirga pectinis sp. nov., isolated from the gut of the Korean scallop, Patinopecten yessoensis.</title>
        <authorList>
            <person name="Bae J.-W."/>
            <person name="Jeong Y.-S."/>
            <person name="Kang W."/>
        </authorList>
    </citation>
    <scope>NUCLEOTIDE SEQUENCE [LARGE SCALE GENOMIC DNA]</scope>
    <source>
        <strain evidence="2 3">L12M1</strain>
    </source>
</reference>
<evidence type="ECO:0000313" key="2">
    <source>
        <dbReference type="EMBL" id="AZQ64947.1"/>
    </source>
</evidence>
<dbReference type="InterPro" id="IPR024079">
    <property type="entry name" value="MetalloPept_cat_dom_sf"/>
</dbReference>
<keyword evidence="3" id="KW-1185">Reference proteome</keyword>
<sequence length="350" mass="38144">MYNKHNIIIRSLGTNYIDDSNFVNINTGNDEHDQLGQINNQSNAINIYIIQSFSDSNILGIATGIPSNSFIIKREYVYSGVTSHELGHCLGLYHTHETAFGKEAISGLNCSSTGDLICDTPADPGLNNNNVNLSCQYIGGGGYTPLTDNIMSYTNTLCMDSFTPYQGARMSYAINNEQLLQNIISNSCSSISDVVTICYNSTTDVNISNLNGATTSWLSSNNVNIISRTNSQVKIKAKSPNTQGVGWIRATLSNGIILEENFKIGTESPNSINVLVDPYIGRIIASVTPIENAKSYIWYLNGVQQVGNSSSIRMIIKRGDCSVRDFDIGVEVVTNCGTSNLKYGRYSNPC</sequence>
<dbReference type="SUPFAM" id="SSF55486">
    <property type="entry name" value="Metalloproteases ('zincins'), catalytic domain"/>
    <property type="match status" value="2"/>
</dbReference>
<dbReference type="KEGG" id="fll:EI427_22240"/>
<evidence type="ECO:0000313" key="3">
    <source>
        <dbReference type="Proteomes" id="UP000267268"/>
    </source>
</evidence>
<dbReference type="InterPro" id="IPR008754">
    <property type="entry name" value="Peptidase_M43"/>
</dbReference>
<dbReference type="EMBL" id="CP034563">
    <property type="protein sequence ID" value="AZQ64947.1"/>
    <property type="molecule type" value="Genomic_DNA"/>
</dbReference>
<dbReference type="OrthoDB" id="6278496at2"/>
<feature type="domain" description="Peptidase M43 pregnancy-associated plasma-A" evidence="1">
    <location>
        <begin position="79"/>
        <end position="173"/>
    </location>
</feature>
<organism evidence="2 3">
    <name type="scientific">Flammeovirga pectinis</name>
    <dbReference type="NCBI Taxonomy" id="2494373"/>
    <lineage>
        <taxon>Bacteria</taxon>
        <taxon>Pseudomonadati</taxon>
        <taxon>Bacteroidota</taxon>
        <taxon>Cytophagia</taxon>
        <taxon>Cytophagales</taxon>
        <taxon>Flammeovirgaceae</taxon>
        <taxon>Flammeovirga</taxon>
    </lineage>
</organism>
<accession>A0A3S9P9U2</accession>
<dbReference type="AlphaFoldDB" id="A0A3S9P9U2"/>